<dbReference type="AlphaFoldDB" id="A0A127QC55"/>
<reference evidence="1 2" key="1">
    <citation type="submission" date="2015-11" db="EMBL/GenBank/DDBJ databases">
        <title>Exploring the genomic traits of fungus-feeding bacterial genus Collimonas.</title>
        <authorList>
            <person name="Song C."/>
            <person name="Schmidt R."/>
            <person name="de Jager V."/>
            <person name="Krzyzanowska D."/>
            <person name="Jongedijk E."/>
            <person name="Cankar K."/>
            <person name="Beekwilder J."/>
            <person name="van Veen A."/>
            <person name="de Boer W."/>
            <person name="van Veen J.A."/>
            <person name="Garbeva P."/>
        </authorList>
    </citation>
    <scope>NUCLEOTIDE SEQUENCE [LARGE SCALE GENOMIC DNA]</scope>
    <source>
        <strain evidence="1 2">Ter91</strain>
    </source>
</reference>
<proteinExistence type="predicted"/>
<dbReference type="EMBL" id="CP013234">
    <property type="protein sequence ID" value="AMP07649.1"/>
    <property type="molecule type" value="Genomic_DNA"/>
</dbReference>
<dbReference type="PATRIC" id="fig|279113.9.peg.5321"/>
<evidence type="ECO:0000313" key="2">
    <source>
        <dbReference type="Proteomes" id="UP000074561"/>
    </source>
</evidence>
<evidence type="ECO:0000313" key="1">
    <source>
        <dbReference type="EMBL" id="AMP07649.1"/>
    </source>
</evidence>
<gene>
    <name evidence="1" type="ORF">CPter91_5363</name>
</gene>
<dbReference type="Proteomes" id="UP000074561">
    <property type="component" value="Chromosome"/>
</dbReference>
<organism evidence="1 2">
    <name type="scientific">Collimonas pratensis</name>
    <dbReference type="NCBI Taxonomy" id="279113"/>
    <lineage>
        <taxon>Bacteria</taxon>
        <taxon>Pseudomonadati</taxon>
        <taxon>Pseudomonadota</taxon>
        <taxon>Betaproteobacteria</taxon>
        <taxon>Burkholderiales</taxon>
        <taxon>Oxalobacteraceae</taxon>
        <taxon>Collimonas</taxon>
    </lineage>
</organism>
<sequence length="43" mass="5206">MNSLPERINLFSKRVFINIFKLQIILLKRKSIFSLFQLINIKK</sequence>
<dbReference type="KEGG" id="cpra:CPter91_5363"/>
<protein>
    <submittedName>
        <fullName evidence="1">Uncharacterized protein</fullName>
    </submittedName>
</protein>
<accession>A0A127QC55</accession>
<name>A0A127QC55_9BURK</name>